<dbReference type="InterPro" id="IPR016215">
    <property type="entry name" value="NTA_MOA"/>
</dbReference>
<name>A0ABV6E0P0_9ACTN</name>
<evidence type="ECO:0000256" key="1">
    <source>
        <dbReference type="ARBA" id="ARBA00022630"/>
    </source>
</evidence>
<comment type="caution">
    <text evidence="7">The sequence shown here is derived from an EMBL/GenBank/DDBJ whole genome shotgun (WGS) entry which is preliminary data.</text>
</comment>
<dbReference type="RefSeq" id="WP_378518195.1">
    <property type="nucleotide sequence ID" value="NZ_CBCSDI010000002.1"/>
</dbReference>
<keyword evidence="2" id="KW-0288">FMN</keyword>
<dbReference type="EMBL" id="JBHLXH010000001">
    <property type="protein sequence ID" value="MFC0222544.1"/>
    <property type="molecule type" value="Genomic_DNA"/>
</dbReference>
<gene>
    <name evidence="7" type="ORF">ACFFJG_08630</name>
</gene>
<protein>
    <submittedName>
        <fullName evidence="7">LLM class flavin-dependent oxidoreductase</fullName>
        <ecNumber evidence="7">1.-.-.-</ecNumber>
    </submittedName>
</protein>
<dbReference type="PANTHER" id="PTHR30011">
    <property type="entry name" value="ALKANESULFONATE MONOOXYGENASE-RELATED"/>
    <property type="match status" value="1"/>
</dbReference>
<keyword evidence="4" id="KW-0503">Monooxygenase</keyword>
<evidence type="ECO:0000259" key="6">
    <source>
        <dbReference type="Pfam" id="PF00296"/>
    </source>
</evidence>
<evidence type="ECO:0000256" key="5">
    <source>
        <dbReference type="ARBA" id="ARBA00033748"/>
    </source>
</evidence>
<dbReference type="Pfam" id="PF00296">
    <property type="entry name" value="Bac_luciferase"/>
    <property type="match status" value="1"/>
</dbReference>
<dbReference type="InterPro" id="IPR051260">
    <property type="entry name" value="Diverse_substr_monoxygenases"/>
</dbReference>
<proteinExistence type="inferred from homology"/>
<dbReference type="GO" id="GO:0016491">
    <property type="term" value="F:oxidoreductase activity"/>
    <property type="evidence" value="ECO:0007669"/>
    <property type="project" value="UniProtKB-KW"/>
</dbReference>
<dbReference type="PIRSF" id="PIRSF000337">
    <property type="entry name" value="NTA_MOA"/>
    <property type="match status" value="1"/>
</dbReference>
<dbReference type="Gene3D" id="3.20.20.30">
    <property type="entry name" value="Luciferase-like domain"/>
    <property type="match status" value="1"/>
</dbReference>
<accession>A0ABV6E0P0</accession>
<evidence type="ECO:0000313" key="7">
    <source>
        <dbReference type="EMBL" id="MFC0222544.1"/>
    </source>
</evidence>
<dbReference type="CDD" id="cd01095">
    <property type="entry name" value="Nitrilotriacetate_monoxgenase"/>
    <property type="match status" value="1"/>
</dbReference>
<dbReference type="Proteomes" id="UP001589698">
    <property type="component" value="Unassembled WGS sequence"/>
</dbReference>
<dbReference type="EC" id="1.-.-.-" evidence="7"/>
<evidence type="ECO:0000256" key="2">
    <source>
        <dbReference type="ARBA" id="ARBA00022643"/>
    </source>
</evidence>
<dbReference type="InterPro" id="IPR011251">
    <property type="entry name" value="Luciferase-like_dom"/>
</dbReference>
<comment type="similarity">
    <text evidence="5">Belongs to the NtaA/SnaA/DszA monooxygenase family.</text>
</comment>
<evidence type="ECO:0000256" key="4">
    <source>
        <dbReference type="ARBA" id="ARBA00023033"/>
    </source>
</evidence>
<keyword evidence="8" id="KW-1185">Reference proteome</keyword>
<feature type="domain" description="Luciferase-like" evidence="6">
    <location>
        <begin position="31"/>
        <end position="384"/>
    </location>
</feature>
<dbReference type="InterPro" id="IPR036661">
    <property type="entry name" value="Luciferase-like_sf"/>
</dbReference>
<evidence type="ECO:0000256" key="3">
    <source>
        <dbReference type="ARBA" id="ARBA00023002"/>
    </source>
</evidence>
<dbReference type="NCBIfam" id="TIGR03860">
    <property type="entry name" value="FMN_nitrolo"/>
    <property type="match status" value="1"/>
</dbReference>
<sequence length="444" mass="48297">MSQHLILNAFLMNNGHHEASWRLPETDVTAYREVAHYQHLAQVAERGTMDSVFFADSPSLFGTNLERRPTEALEPALLLSAMAVATQRIGLIATSSTTYEEPYNLARTFASLDAISHGRAGWNVVTTADLNAGANFGHEVAPTHAERYSRAEEFLEVVLGLWGGWADDATIADKASGVFHDSSRVEVLDHVGEHFRVRGPLNVARSEQGHPVIVQAGSSVPGMALAARYAEAVFTAQPSIEDGRSFYAELKAATRRAGRNPDHLKVLPGLVPILGSTEAEARALEQQLDDLVVLDHPLAQLAGDIGIPASEIDLDAPLPTDVRPVEEIQGNRARYELTLALARREQLTVRQLLLRLGSGRGHRAFTGTPEQVADDIELWASTGAADGFNIMPAVLPSGLETFVDHVVPLLRRRGLFREDYEGTTLREHYGLPVPTAGRPLEATA</sequence>
<dbReference type="SUPFAM" id="SSF51679">
    <property type="entry name" value="Bacterial luciferase-like"/>
    <property type="match status" value="1"/>
</dbReference>
<evidence type="ECO:0000313" key="8">
    <source>
        <dbReference type="Proteomes" id="UP001589698"/>
    </source>
</evidence>
<reference evidence="7 8" key="1">
    <citation type="submission" date="2024-09" db="EMBL/GenBank/DDBJ databases">
        <authorList>
            <person name="Sun Q."/>
            <person name="Mori K."/>
        </authorList>
    </citation>
    <scope>NUCLEOTIDE SEQUENCE [LARGE SCALE GENOMIC DNA]</scope>
    <source>
        <strain evidence="7 8">CCM 8654</strain>
    </source>
</reference>
<organism evidence="7 8">
    <name type="scientific">Nocardioides zeicaulis</name>
    <dbReference type="NCBI Taxonomy" id="1776857"/>
    <lineage>
        <taxon>Bacteria</taxon>
        <taxon>Bacillati</taxon>
        <taxon>Actinomycetota</taxon>
        <taxon>Actinomycetes</taxon>
        <taxon>Propionibacteriales</taxon>
        <taxon>Nocardioidaceae</taxon>
        <taxon>Nocardioides</taxon>
    </lineage>
</organism>
<keyword evidence="1" id="KW-0285">Flavoprotein</keyword>
<dbReference type="PANTHER" id="PTHR30011:SF16">
    <property type="entry name" value="C2H2 FINGER DOMAIN TRANSCRIPTION FACTOR (EUROFUNG)-RELATED"/>
    <property type="match status" value="1"/>
</dbReference>
<keyword evidence="3 7" id="KW-0560">Oxidoreductase</keyword>